<feature type="non-terminal residue" evidence="1">
    <location>
        <position position="64"/>
    </location>
</feature>
<evidence type="ECO:0000313" key="2">
    <source>
        <dbReference type="Proteomes" id="UP000027073"/>
    </source>
</evidence>
<reference evidence="2" key="1">
    <citation type="journal article" date="2014" name="Proc. Natl. Acad. Sci. U.S.A.">
        <title>Extensive sampling of basidiomycete genomes demonstrates inadequacy of the white-rot/brown-rot paradigm for wood decay fungi.</title>
        <authorList>
            <person name="Riley R."/>
            <person name="Salamov A.A."/>
            <person name="Brown D.W."/>
            <person name="Nagy L.G."/>
            <person name="Floudas D."/>
            <person name="Held B.W."/>
            <person name="Levasseur A."/>
            <person name="Lombard V."/>
            <person name="Morin E."/>
            <person name="Otillar R."/>
            <person name="Lindquist E.A."/>
            <person name="Sun H."/>
            <person name="LaButti K.M."/>
            <person name="Schmutz J."/>
            <person name="Jabbour D."/>
            <person name="Luo H."/>
            <person name="Baker S.E."/>
            <person name="Pisabarro A.G."/>
            <person name="Walton J.D."/>
            <person name="Blanchette R.A."/>
            <person name="Henrissat B."/>
            <person name="Martin F."/>
            <person name="Cullen D."/>
            <person name="Hibbett D.S."/>
            <person name="Grigoriev I.V."/>
        </authorList>
    </citation>
    <scope>NUCLEOTIDE SEQUENCE [LARGE SCALE GENOMIC DNA]</scope>
    <source>
        <strain evidence="2">PC15</strain>
    </source>
</reference>
<dbReference type="Proteomes" id="UP000027073">
    <property type="component" value="Unassembled WGS sequence"/>
</dbReference>
<dbReference type="AlphaFoldDB" id="A0A067P2I5"/>
<dbReference type="InParanoid" id="A0A067P2I5"/>
<organism evidence="1 2">
    <name type="scientific">Pleurotus ostreatus (strain PC15)</name>
    <name type="common">Oyster mushroom</name>
    <dbReference type="NCBI Taxonomy" id="1137138"/>
    <lineage>
        <taxon>Eukaryota</taxon>
        <taxon>Fungi</taxon>
        <taxon>Dikarya</taxon>
        <taxon>Basidiomycota</taxon>
        <taxon>Agaricomycotina</taxon>
        <taxon>Agaricomycetes</taxon>
        <taxon>Agaricomycetidae</taxon>
        <taxon>Agaricales</taxon>
        <taxon>Pleurotineae</taxon>
        <taxon>Pleurotaceae</taxon>
        <taxon>Pleurotus</taxon>
    </lineage>
</organism>
<protein>
    <submittedName>
        <fullName evidence="1">Uncharacterized protein</fullName>
    </submittedName>
</protein>
<gene>
    <name evidence="1" type="ORF">PLEOSDRAFT_1110584</name>
</gene>
<proteinExistence type="predicted"/>
<accession>A0A067P2I5</accession>
<sequence length="64" mass="7316">MPESHYNPVGYMECSMLGFNEKHRIVSVVWPSFRDTQVAMTPPSYPNEIPALTSVPSWAYLNIE</sequence>
<dbReference type="VEuPathDB" id="FungiDB:PLEOSDRAFT_1110584"/>
<name>A0A067P2I5_PLEO1</name>
<evidence type="ECO:0000313" key="1">
    <source>
        <dbReference type="EMBL" id="KDQ33450.1"/>
    </source>
</evidence>
<dbReference type="EMBL" id="KL198004">
    <property type="protein sequence ID" value="KDQ33450.1"/>
    <property type="molecule type" value="Genomic_DNA"/>
</dbReference>
<dbReference type="HOGENOM" id="CLU_2873970_0_0_1"/>